<protein>
    <submittedName>
        <fullName evidence="2">Prepilin-type N-terminal cleavage/methylation domain-containing protein</fullName>
    </submittedName>
</protein>
<sequence length="205" mass="22097">MSQIVASANSSLCSKVGHKQRGFTLIELIVTLVIMGIMSVIAVPRFFDFATDAKVASLKGVEASLTTAVRNIQAKANIEGQTRVTAGGGSGTSFNFDGLTLTIYNQGVPREIWANGFEQLLVGDFNFVGRGPTQLDTECTSSEFCVVDNLRMNTIISGKSGYGIFFFPKGYTLNDMCFTYYAFALGAGGFLDYKEVETVTTGCYS</sequence>
<feature type="transmembrane region" description="Helical" evidence="1">
    <location>
        <begin position="25"/>
        <end position="47"/>
    </location>
</feature>
<dbReference type="Proteomes" id="UP001249020">
    <property type="component" value="Unassembled WGS sequence"/>
</dbReference>
<dbReference type="SUPFAM" id="SSF54523">
    <property type="entry name" value="Pili subunits"/>
    <property type="match status" value="1"/>
</dbReference>
<keyword evidence="1" id="KW-0472">Membrane</keyword>
<dbReference type="NCBIfam" id="TIGR02532">
    <property type="entry name" value="IV_pilin_GFxxxE"/>
    <property type="match status" value="1"/>
</dbReference>
<comment type="caution">
    <text evidence="2">The sequence shown here is derived from an EMBL/GenBank/DDBJ whole genome shotgun (WGS) entry which is preliminary data.</text>
</comment>
<dbReference type="AlphaFoldDB" id="A0AAW8QZ81"/>
<proteinExistence type="predicted"/>
<keyword evidence="1" id="KW-1133">Transmembrane helix</keyword>
<organism evidence="2 3">
    <name type="scientific">Brumicola blandensis</name>
    <dbReference type="NCBI Taxonomy" id="3075611"/>
    <lineage>
        <taxon>Bacteria</taxon>
        <taxon>Pseudomonadati</taxon>
        <taxon>Pseudomonadota</taxon>
        <taxon>Gammaproteobacteria</taxon>
        <taxon>Alteromonadales</taxon>
        <taxon>Alteromonadaceae</taxon>
        <taxon>Brumicola</taxon>
    </lineage>
</organism>
<keyword evidence="3" id="KW-1185">Reference proteome</keyword>
<dbReference type="EMBL" id="JAVRIE010000002">
    <property type="protein sequence ID" value="MDT0582468.1"/>
    <property type="molecule type" value="Genomic_DNA"/>
</dbReference>
<evidence type="ECO:0000313" key="3">
    <source>
        <dbReference type="Proteomes" id="UP001249020"/>
    </source>
</evidence>
<accession>A0AAW8QZ81</accession>
<gene>
    <name evidence="2" type="ORF">RM544_07945</name>
</gene>
<dbReference type="PROSITE" id="PS00409">
    <property type="entry name" value="PROKAR_NTER_METHYL"/>
    <property type="match status" value="1"/>
</dbReference>
<evidence type="ECO:0000256" key="1">
    <source>
        <dbReference type="SAM" id="Phobius"/>
    </source>
</evidence>
<reference evidence="2 3" key="1">
    <citation type="submission" date="2023-09" db="EMBL/GenBank/DDBJ databases">
        <authorList>
            <person name="Rey-Velasco X."/>
        </authorList>
    </citation>
    <scope>NUCLEOTIDE SEQUENCE [LARGE SCALE GENOMIC DNA]</scope>
    <source>
        <strain evidence="2 3">W409</strain>
    </source>
</reference>
<dbReference type="InterPro" id="IPR045584">
    <property type="entry name" value="Pilin-like"/>
</dbReference>
<evidence type="ECO:0000313" key="2">
    <source>
        <dbReference type="EMBL" id="MDT0582468.1"/>
    </source>
</evidence>
<dbReference type="Pfam" id="PF07963">
    <property type="entry name" value="N_methyl"/>
    <property type="match status" value="1"/>
</dbReference>
<name>A0AAW8QZ81_9ALTE</name>
<keyword evidence="1" id="KW-0812">Transmembrane</keyword>
<dbReference type="InterPro" id="IPR012902">
    <property type="entry name" value="N_methyl_site"/>
</dbReference>
<dbReference type="RefSeq" id="WP_311361227.1">
    <property type="nucleotide sequence ID" value="NZ_JAVRIE010000002.1"/>
</dbReference>
<dbReference type="Gene3D" id="3.30.700.10">
    <property type="entry name" value="Glycoprotein, Type 4 Pilin"/>
    <property type="match status" value="1"/>
</dbReference>